<sequence>MALVVTETGIRIAVTGQEALFTTDAIALDELTNWSIGTHVAGVDLAQVDVYAGTAWSNDQLRSAADGQPVPEPTALALLALSVAGVALRRRVA</sequence>
<feature type="domain" description="Ice-binding protein C-terminal" evidence="1">
    <location>
        <begin position="69"/>
        <end position="91"/>
    </location>
</feature>
<evidence type="ECO:0000313" key="3">
    <source>
        <dbReference type="Proteomes" id="UP000886845"/>
    </source>
</evidence>
<reference evidence="2" key="1">
    <citation type="submission" date="2020-10" db="EMBL/GenBank/DDBJ databases">
        <authorList>
            <person name="Gilroy R."/>
        </authorList>
    </citation>
    <scope>NUCLEOTIDE SEQUENCE</scope>
    <source>
        <strain evidence="2">35461</strain>
    </source>
</reference>
<protein>
    <submittedName>
        <fullName evidence="2">PEP-CTERM sorting domain-containing protein</fullName>
    </submittedName>
</protein>
<dbReference type="Proteomes" id="UP000886845">
    <property type="component" value="Unassembled WGS sequence"/>
</dbReference>
<dbReference type="NCBIfam" id="TIGR02595">
    <property type="entry name" value="PEP_CTERM"/>
    <property type="match status" value="1"/>
</dbReference>
<dbReference type="Pfam" id="PF07589">
    <property type="entry name" value="PEP-CTERM"/>
    <property type="match status" value="1"/>
</dbReference>
<dbReference type="EMBL" id="DVOR01000003">
    <property type="protein sequence ID" value="HIV08500.1"/>
    <property type="molecule type" value="Genomic_DNA"/>
</dbReference>
<comment type="caution">
    <text evidence="2">The sequence shown here is derived from an EMBL/GenBank/DDBJ whole genome shotgun (WGS) entry which is preliminary data.</text>
</comment>
<dbReference type="InterPro" id="IPR013424">
    <property type="entry name" value="Ice-binding_C"/>
</dbReference>
<reference evidence="2" key="2">
    <citation type="journal article" date="2021" name="PeerJ">
        <title>Extensive microbial diversity within the chicken gut microbiome revealed by metagenomics and culture.</title>
        <authorList>
            <person name="Gilroy R."/>
            <person name="Ravi A."/>
            <person name="Getino M."/>
            <person name="Pursley I."/>
            <person name="Horton D.L."/>
            <person name="Alikhan N.F."/>
            <person name="Baker D."/>
            <person name="Gharbi K."/>
            <person name="Hall N."/>
            <person name="Watson M."/>
            <person name="Adriaenssens E.M."/>
            <person name="Foster-Nyarko E."/>
            <person name="Jarju S."/>
            <person name="Secka A."/>
            <person name="Antonio M."/>
            <person name="Oren A."/>
            <person name="Chaudhuri R.R."/>
            <person name="La Ragione R."/>
            <person name="Hildebrand F."/>
            <person name="Pallen M.J."/>
        </authorList>
    </citation>
    <scope>NUCLEOTIDE SEQUENCE</scope>
    <source>
        <strain evidence="2">35461</strain>
    </source>
</reference>
<proteinExistence type="predicted"/>
<evidence type="ECO:0000259" key="1">
    <source>
        <dbReference type="Pfam" id="PF07589"/>
    </source>
</evidence>
<name>A0A9D1T1M5_9BACT</name>
<organism evidence="2 3">
    <name type="scientific">Candidatus Spyradenecus faecavium</name>
    <dbReference type="NCBI Taxonomy" id="2840947"/>
    <lineage>
        <taxon>Bacteria</taxon>
        <taxon>Pseudomonadati</taxon>
        <taxon>Lentisphaerota</taxon>
        <taxon>Lentisphaeria</taxon>
        <taxon>Lentisphaerales</taxon>
        <taxon>Lentisphaeraceae</taxon>
        <taxon>Lentisphaeraceae incertae sedis</taxon>
        <taxon>Candidatus Spyradenecus</taxon>
    </lineage>
</organism>
<gene>
    <name evidence="2" type="ORF">IAC79_00090</name>
</gene>
<accession>A0A9D1T1M5</accession>
<dbReference type="AlphaFoldDB" id="A0A9D1T1M5"/>
<evidence type="ECO:0000313" key="2">
    <source>
        <dbReference type="EMBL" id="HIV08500.1"/>
    </source>
</evidence>